<sequence>MTTRTNHSDAPPTGVTTTLTGRRTVAKGIAWTVPVVAVATAAPAFAASCDTFTFGAGSCKCPGQSTTDPWGYWLVLCYNCPPGTNANATGQATITGIRNTPNGDLLPVTPKPGACPTTYGSIPLNGCGGQIHLTGASSGNYLYIDYTVGGTAYQFRIDSPPDCAPVLDSNGNVVAQSKCVTAGTCP</sequence>
<comment type="caution">
    <text evidence="1">The sequence shown here is derived from an EMBL/GenBank/DDBJ whole genome shotgun (WGS) entry which is preliminary data.</text>
</comment>
<keyword evidence="2" id="KW-1185">Reference proteome</keyword>
<dbReference type="Proteomes" id="UP000636918">
    <property type="component" value="Unassembled WGS sequence"/>
</dbReference>
<gene>
    <name evidence="1" type="ORF">JI751_18815</name>
</gene>
<evidence type="ECO:0000313" key="1">
    <source>
        <dbReference type="EMBL" id="MBL0749678.1"/>
    </source>
</evidence>
<dbReference type="EMBL" id="JAERSG010000006">
    <property type="protein sequence ID" value="MBL0749678.1"/>
    <property type="molecule type" value="Genomic_DNA"/>
</dbReference>
<evidence type="ECO:0008006" key="3">
    <source>
        <dbReference type="Google" id="ProtNLM"/>
    </source>
</evidence>
<protein>
    <recommendedName>
        <fullName evidence="3">Secreted protein</fullName>
    </recommendedName>
</protein>
<organism evidence="1 2">
    <name type="scientific">Nocardioides baculatus</name>
    <dbReference type="NCBI Taxonomy" id="2801337"/>
    <lineage>
        <taxon>Bacteria</taxon>
        <taxon>Bacillati</taxon>
        <taxon>Actinomycetota</taxon>
        <taxon>Actinomycetes</taxon>
        <taxon>Propionibacteriales</taxon>
        <taxon>Nocardioidaceae</taxon>
        <taxon>Nocardioides</taxon>
    </lineage>
</organism>
<accession>A0ABS1LDQ5</accession>
<name>A0ABS1LDQ5_9ACTN</name>
<proteinExistence type="predicted"/>
<reference evidence="1 2" key="1">
    <citation type="submission" date="2021-01" db="EMBL/GenBank/DDBJ databases">
        <title>Genome seq and assembly of Nocardiodes sp. G10.</title>
        <authorList>
            <person name="Chhetri G."/>
        </authorList>
    </citation>
    <scope>NUCLEOTIDE SEQUENCE [LARGE SCALE GENOMIC DNA]</scope>
    <source>
        <strain evidence="1 2">G10</strain>
    </source>
</reference>
<dbReference type="RefSeq" id="WP_201940074.1">
    <property type="nucleotide sequence ID" value="NZ_JAERSG010000006.1"/>
</dbReference>
<evidence type="ECO:0000313" key="2">
    <source>
        <dbReference type="Proteomes" id="UP000636918"/>
    </source>
</evidence>